<feature type="domain" description="IPT/TIG" evidence="1">
    <location>
        <begin position="51"/>
        <end position="111"/>
    </location>
</feature>
<dbReference type="Pfam" id="PF17164">
    <property type="entry name" value="DUF5122"/>
    <property type="match status" value="4"/>
</dbReference>
<dbReference type="Pfam" id="PF01833">
    <property type="entry name" value="TIG"/>
    <property type="match status" value="1"/>
</dbReference>
<organism evidence="2 3">
    <name type="scientific">Parapedobacter defluvii</name>
    <dbReference type="NCBI Taxonomy" id="2045106"/>
    <lineage>
        <taxon>Bacteria</taxon>
        <taxon>Pseudomonadati</taxon>
        <taxon>Bacteroidota</taxon>
        <taxon>Sphingobacteriia</taxon>
        <taxon>Sphingobacteriales</taxon>
        <taxon>Sphingobacteriaceae</taxon>
        <taxon>Parapedobacter</taxon>
    </lineage>
</organism>
<evidence type="ECO:0000313" key="2">
    <source>
        <dbReference type="EMBL" id="GGC21604.1"/>
    </source>
</evidence>
<evidence type="ECO:0000313" key="3">
    <source>
        <dbReference type="Proteomes" id="UP000597338"/>
    </source>
</evidence>
<proteinExistence type="predicted"/>
<dbReference type="InterPro" id="IPR014756">
    <property type="entry name" value="Ig_E-set"/>
</dbReference>
<dbReference type="Gene3D" id="2.80.10.50">
    <property type="match status" value="2"/>
</dbReference>
<dbReference type="SUPFAM" id="SSF81296">
    <property type="entry name" value="E set domains"/>
    <property type="match status" value="1"/>
</dbReference>
<dbReference type="InterPro" id="IPR013431">
    <property type="entry name" value="Delta_60_rpt"/>
</dbReference>
<accession>A0ABQ1L9W2</accession>
<reference evidence="3" key="1">
    <citation type="journal article" date="2019" name="Int. J. Syst. Evol. Microbiol.">
        <title>The Global Catalogue of Microorganisms (GCM) 10K type strain sequencing project: providing services to taxonomists for standard genome sequencing and annotation.</title>
        <authorList>
            <consortium name="The Broad Institute Genomics Platform"/>
            <consortium name="The Broad Institute Genome Sequencing Center for Infectious Disease"/>
            <person name="Wu L."/>
            <person name="Ma J."/>
        </authorList>
    </citation>
    <scope>NUCLEOTIDE SEQUENCE [LARGE SCALE GENOMIC DNA]</scope>
    <source>
        <strain evidence="3">CGMCC 1.15342</strain>
    </source>
</reference>
<dbReference type="EMBL" id="BMIK01000002">
    <property type="protein sequence ID" value="GGC21604.1"/>
    <property type="molecule type" value="Genomic_DNA"/>
</dbReference>
<protein>
    <recommendedName>
        <fullName evidence="1">IPT/TIG domain-containing protein</fullName>
    </recommendedName>
</protein>
<name>A0ABQ1L9W2_9SPHI</name>
<dbReference type="Proteomes" id="UP000597338">
    <property type="component" value="Unassembled WGS sequence"/>
</dbReference>
<gene>
    <name evidence="2" type="ORF">GCM10011386_12000</name>
</gene>
<dbReference type="RefSeq" id="WP_188748486.1">
    <property type="nucleotide sequence ID" value="NZ_BMIK01000002.1"/>
</dbReference>
<sequence>MTHSFKIACLFSLAGWGLWTCSEKETVPAEPYGPGKEPLGIVMNRNQTPAPASGLPGTEVTIHATGLIPFTEQLVFRFNGEMAEVTEVTDEHIKVVVPDFASTGVTSISVGDVVVFGPQFEVTGKINPDPSFNATQGANGPVSGVIQTNDERMLVVGEFTDYNNKGIVRPINRIARAFADGTYDASLRSGSGANGALSDIIRFGNGYLIAGSFSGYAQRNGDISNLTRIHENGTIDTMGVHPFRRPDQQDTIKYYPRFNGGFDKYIDKLYEQNGKVLVTGEFRYYISRQYDKPNRLETRDSVILDSIEIRQIARLNADGTLDKTYRFNDATGKGLEAGNGTANTILHTSGNQQGKLLVYGNFTRFDGQSAGRILRLKEDGTIDETFNPGGTGADQLIQRAYYNPATGKYLIAGEFRNYNGKPALQLAMLNEDGTLDEGFVPQAFEGGSPNFIKQLSDGKIIVSGGFRTYNGIARNGFMVLDETGALLAGYNATGLFSGTIRDIVETRSADGRRALLIYGDIELFDGEPVNNFLRMIID</sequence>
<comment type="caution">
    <text evidence="2">The sequence shown here is derived from an EMBL/GenBank/DDBJ whole genome shotgun (WGS) entry which is preliminary data.</text>
</comment>
<keyword evidence="3" id="KW-1185">Reference proteome</keyword>
<evidence type="ECO:0000259" key="1">
    <source>
        <dbReference type="Pfam" id="PF01833"/>
    </source>
</evidence>
<dbReference type="InterPro" id="IPR002909">
    <property type="entry name" value="IPT_dom"/>
</dbReference>
<dbReference type="InterPro" id="IPR013783">
    <property type="entry name" value="Ig-like_fold"/>
</dbReference>
<dbReference type="Gene3D" id="2.60.40.10">
    <property type="entry name" value="Immunoglobulins"/>
    <property type="match status" value="1"/>
</dbReference>